<dbReference type="InterPro" id="IPR012338">
    <property type="entry name" value="Beta-lactam/transpept-like"/>
</dbReference>
<dbReference type="Gene3D" id="3.40.710.10">
    <property type="entry name" value="DD-peptidase/beta-lactamase superfamily"/>
    <property type="match status" value="1"/>
</dbReference>
<sequence>MTSTTFMSTANFDDLDIAEGYEDYFGDSYPVKVSFSKHWAELCGSGCILTNANDMAKWVKFWEKRQQPECD</sequence>
<reference evidence="1" key="1">
    <citation type="submission" date="2022-11" db="EMBL/GenBank/DDBJ databases">
        <title>Centuries of genome instability and evolution in soft-shell clam transmissible cancer (bioRxiv).</title>
        <authorList>
            <person name="Hart S.F.M."/>
            <person name="Yonemitsu M.A."/>
            <person name="Giersch R.M."/>
            <person name="Beal B.F."/>
            <person name="Arriagada G."/>
            <person name="Davis B.W."/>
            <person name="Ostrander E.A."/>
            <person name="Goff S.P."/>
            <person name="Metzger M.J."/>
        </authorList>
    </citation>
    <scope>NUCLEOTIDE SEQUENCE</scope>
    <source>
        <strain evidence="1">MELC-2E11</strain>
        <tissue evidence="1">Siphon/mantle</tissue>
    </source>
</reference>
<dbReference type="Proteomes" id="UP001164746">
    <property type="component" value="Chromosome 10"/>
</dbReference>
<evidence type="ECO:0000313" key="1">
    <source>
        <dbReference type="EMBL" id="WAR16643.1"/>
    </source>
</evidence>
<gene>
    <name evidence="1" type="ORF">MAR_031237</name>
</gene>
<name>A0ABY7F7I1_MYAAR</name>
<protein>
    <submittedName>
        <fullName evidence="1">GIGA6-like protein</fullName>
    </submittedName>
</protein>
<organism evidence="1 2">
    <name type="scientific">Mya arenaria</name>
    <name type="common">Soft-shell clam</name>
    <dbReference type="NCBI Taxonomy" id="6604"/>
    <lineage>
        <taxon>Eukaryota</taxon>
        <taxon>Metazoa</taxon>
        <taxon>Spiralia</taxon>
        <taxon>Lophotrochozoa</taxon>
        <taxon>Mollusca</taxon>
        <taxon>Bivalvia</taxon>
        <taxon>Autobranchia</taxon>
        <taxon>Heteroconchia</taxon>
        <taxon>Euheterodonta</taxon>
        <taxon>Imparidentia</taxon>
        <taxon>Neoheterodontei</taxon>
        <taxon>Myida</taxon>
        <taxon>Myoidea</taxon>
        <taxon>Myidae</taxon>
        <taxon>Mya</taxon>
    </lineage>
</organism>
<proteinExistence type="predicted"/>
<keyword evidence="2" id="KW-1185">Reference proteome</keyword>
<evidence type="ECO:0000313" key="2">
    <source>
        <dbReference type="Proteomes" id="UP001164746"/>
    </source>
</evidence>
<dbReference type="EMBL" id="CP111021">
    <property type="protein sequence ID" value="WAR16643.1"/>
    <property type="molecule type" value="Genomic_DNA"/>
</dbReference>
<accession>A0ABY7F7I1</accession>